<comment type="caution">
    <text evidence="1">The sequence shown here is derived from an EMBL/GenBank/DDBJ whole genome shotgun (WGS) entry which is preliminary data.</text>
</comment>
<reference evidence="1" key="1">
    <citation type="submission" date="2020-12" db="EMBL/GenBank/DDBJ databases">
        <title>PHA producing bacteria isolated from mangrove.</title>
        <authorList>
            <person name="Zheng W."/>
            <person name="Yu S."/>
            <person name="Huang Y."/>
        </authorList>
    </citation>
    <scope>NUCLEOTIDE SEQUENCE</scope>
    <source>
        <strain evidence="1">GN22-4</strain>
    </source>
</reference>
<dbReference type="GeneID" id="93681020"/>
<dbReference type="Pfam" id="PF17277">
    <property type="entry name" value="DUF5342"/>
    <property type="match status" value="1"/>
</dbReference>
<gene>
    <name evidence="1" type="ORF">JF537_18500</name>
</gene>
<protein>
    <submittedName>
        <fullName evidence="1">DUF5342 family protein</fullName>
    </submittedName>
</protein>
<dbReference type="AlphaFoldDB" id="A0A8I1MK61"/>
<dbReference type="RefSeq" id="WP_206783051.1">
    <property type="nucleotide sequence ID" value="NZ_CM125968.1"/>
</dbReference>
<dbReference type="InterPro" id="IPR017263">
    <property type="entry name" value="UCP037692"/>
</dbReference>
<proteinExistence type="predicted"/>
<evidence type="ECO:0000313" key="2">
    <source>
        <dbReference type="Proteomes" id="UP000664578"/>
    </source>
</evidence>
<name>A0A8I1MK61_9BACI</name>
<dbReference type="EMBL" id="JAEMWV010000011">
    <property type="protein sequence ID" value="MBN8253544.1"/>
    <property type="molecule type" value="Genomic_DNA"/>
</dbReference>
<evidence type="ECO:0000313" key="1">
    <source>
        <dbReference type="EMBL" id="MBN8253544.1"/>
    </source>
</evidence>
<dbReference type="Proteomes" id="UP000664578">
    <property type="component" value="Unassembled WGS sequence"/>
</dbReference>
<organism evidence="1 2">
    <name type="scientific">Priestia flexa</name>
    <dbReference type="NCBI Taxonomy" id="86664"/>
    <lineage>
        <taxon>Bacteria</taxon>
        <taxon>Bacillati</taxon>
        <taxon>Bacillota</taxon>
        <taxon>Bacilli</taxon>
        <taxon>Bacillales</taxon>
        <taxon>Bacillaceae</taxon>
        <taxon>Priestia</taxon>
    </lineage>
</organism>
<sequence length="70" mass="8458">MITHFRIKPLYQQKEMPGWFISFYISGTYYEANYLKTGEIQFKHQLSPAINQEEITSLIHELMLFHVYQD</sequence>
<accession>A0A8I1MK61</accession>